<dbReference type="Proteomes" id="UP000515121">
    <property type="component" value="Unplaced"/>
</dbReference>
<evidence type="ECO:0000313" key="2">
    <source>
        <dbReference type="RefSeq" id="XP_022719763.1"/>
    </source>
</evidence>
<sequence length="157" mass="17902">MNFVTDEIEGCCFEKGRHKRYVEMVRTMMCQFAPLKEEIKMHVIMENGLSPCYCITDALRYETLWDIGVLDIKKHLTSADLEDILEKVAWRTNCSMLSGGRYGSMRLFSWAVAHVLECGPFGSFTDEVINLIKIAEARRRYKATDTSAGTISFGQLV</sequence>
<accession>A0A6P5WVC0</accession>
<dbReference type="RefSeq" id="XP_022719763.1">
    <property type="nucleotide sequence ID" value="XM_022864028.1"/>
</dbReference>
<dbReference type="KEGG" id="dzi:111277621"/>
<dbReference type="AlphaFoldDB" id="A0A6P5WVC0"/>
<reference evidence="2" key="1">
    <citation type="submission" date="2025-08" db="UniProtKB">
        <authorList>
            <consortium name="RefSeq"/>
        </authorList>
    </citation>
    <scope>IDENTIFICATION</scope>
    <source>
        <tissue evidence="2">Fruit stalk</tissue>
    </source>
</reference>
<organism evidence="1 2">
    <name type="scientific">Durio zibethinus</name>
    <name type="common">Durian</name>
    <dbReference type="NCBI Taxonomy" id="66656"/>
    <lineage>
        <taxon>Eukaryota</taxon>
        <taxon>Viridiplantae</taxon>
        <taxon>Streptophyta</taxon>
        <taxon>Embryophyta</taxon>
        <taxon>Tracheophyta</taxon>
        <taxon>Spermatophyta</taxon>
        <taxon>Magnoliopsida</taxon>
        <taxon>eudicotyledons</taxon>
        <taxon>Gunneridae</taxon>
        <taxon>Pentapetalae</taxon>
        <taxon>rosids</taxon>
        <taxon>malvids</taxon>
        <taxon>Malvales</taxon>
        <taxon>Malvaceae</taxon>
        <taxon>Helicteroideae</taxon>
        <taxon>Durio</taxon>
    </lineage>
</organism>
<dbReference type="GeneID" id="111277621"/>
<dbReference type="OrthoDB" id="1700805at2759"/>
<name>A0A6P5WVC0_DURZI</name>
<proteinExistence type="predicted"/>
<keyword evidence="1" id="KW-1185">Reference proteome</keyword>
<gene>
    <name evidence="2" type="primary">LOC111277621</name>
</gene>
<protein>
    <submittedName>
        <fullName evidence="2">Uncharacterized protein LOC111277621</fullName>
    </submittedName>
</protein>
<evidence type="ECO:0000313" key="1">
    <source>
        <dbReference type="Proteomes" id="UP000515121"/>
    </source>
</evidence>